<keyword evidence="3" id="KW-1185">Reference proteome</keyword>
<evidence type="ECO:0000256" key="1">
    <source>
        <dbReference type="SAM" id="MobiDB-lite"/>
    </source>
</evidence>
<evidence type="ECO:0000313" key="2">
    <source>
        <dbReference type="EMBL" id="EGF77720.1"/>
    </source>
</evidence>
<dbReference type="EMBL" id="GL882891">
    <property type="protein sequence ID" value="EGF77720.1"/>
    <property type="molecule type" value="Genomic_DNA"/>
</dbReference>
<dbReference type="Proteomes" id="UP000007241">
    <property type="component" value="Unassembled WGS sequence"/>
</dbReference>
<proteinExistence type="predicted"/>
<dbReference type="GO" id="GO:0000070">
    <property type="term" value="P:mitotic sister chromatid segregation"/>
    <property type="evidence" value="ECO:0007669"/>
    <property type="project" value="InterPro"/>
</dbReference>
<dbReference type="HOGENOM" id="CLU_900103_0_0_1"/>
<dbReference type="STRING" id="684364.F4PAP7"/>
<organism evidence="2 3">
    <name type="scientific">Batrachochytrium dendrobatidis (strain JAM81 / FGSC 10211)</name>
    <name type="common">Frog chytrid fungus</name>
    <dbReference type="NCBI Taxonomy" id="684364"/>
    <lineage>
        <taxon>Eukaryota</taxon>
        <taxon>Fungi</taxon>
        <taxon>Fungi incertae sedis</taxon>
        <taxon>Chytridiomycota</taxon>
        <taxon>Chytridiomycota incertae sedis</taxon>
        <taxon>Chytridiomycetes</taxon>
        <taxon>Rhizophydiales</taxon>
        <taxon>Rhizophydiales incertae sedis</taxon>
        <taxon>Batrachochytrium</taxon>
    </lineage>
</organism>
<feature type="region of interest" description="Disordered" evidence="1">
    <location>
        <begin position="242"/>
        <end position="263"/>
    </location>
</feature>
<dbReference type="PANTHER" id="PTHR31749">
    <property type="entry name" value="KINETOCHORE-ASSOCIATED PROTEIN NSL1 HOMOLOG"/>
    <property type="match status" value="1"/>
</dbReference>
<dbReference type="Pfam" id="PF08641">
    <property type="entry name" value="Mis14"/>
    <property type="match status" value="1"/>
</dbReference>
<dbReference type="PANTHER" id="PTHR31749:SF3">
    <property type="entry name" value="KINETOCHORE-ASSOCIATED PROTEIN NSL1 HOMOLOG"/>
    <property type="match status" value="1"/>
</dbReference>
<dbReference type="OrthoDB" id="2135762at2759"/>
<sequence>MLTAATNGGNAVHTKIQTESRQDVQFVRKELDTAISEAVQKRRQQFQTVSDARTRIIAAKKLRSTTGVTDKQPPRADVEGVQLEVERRLAQWINLTFEYAASNIEVNGMDFNKAFEEVQEYEPIDEALRQEADELHTSVQSALVRTTQMRREIPQQLELMISDSVQILTDITSKAAMVEPQAAGHEPIPEFGILDNEFDEVERDYSDISTTCNQVDKLVVLKLEKAERAQRTLDSLKVPPASEISTEALQKRQTPRGNHRKSFAAKHAVTPRTARFGLLKRLEAEASCNLHTLTDESENIKSELADTNS</sequence>
<gene>
    <name evidence="2" type="ORF">BATDEDRAFT_37376</name>
</gene>
<name>F4PAP7_BATDJ</name>
<dbReference type="InterPro" id="IPR013950">
    <property type="entry name" value="Mis14/Nsl1"/>
</dbReference>
<dbReference type="GO" id="GO:0000444">
    <property type="term" value="C:MIS12/MIND type complex"/>
    <property type="evidence" value="ECO:0000318"/>
    <property type="project" value="GO_Central"/>
</dbReference>
<dbReference type="AlphaFoldDB" id="F4PAP7"/>
<dbReference type="RefSeq" id="XP_006681741.1">
    <property type="nucleotide sequence ID" value="XM_006681678.1"/>
</dbReference>
<accession>F4PAP7</accession>
<dbReference type="InParanoid" id="F4PAP7"/>
<dbReference type="GeneID" id="18241391"/>
<feature type="compositionally biased region" description="Polar residues" evidence="1">
    <location>
        <begin position="243"/>
        <end position="252"/>
    </location>
</feature>
<reference evidence="2 3" key="1">
    <citation type="submission" date="2009-12" db="EMBL/GenBank/DDBJ databases">
        <title>The draft genome of Batrachochytrium dendrobatidis.</title>
        <authorList>
            <consortium name="US DOE Joint Genome Institute (JGI-PGF)"/>
            <person name="Kuo A."/>
            <person name="Salamov A."/>
            <person name="Schmutz J."/>
            <person name="Lucas S."/>
            <person name="Pitluck S."/>
            <person name="Rosenblum E."/>
            <person name="Stajich J."/>
            <person name="Eisen M."/>
            <person name="Grigoriev I.V."/>
        </authorList>
    </citation>
    <scope>NUCLEOTIDE SEQUENCE [LARGE SCALE GENOMIC DNA]</scope>
    <source>
        <strain evidence="3">JAM81 / FGSC 10211</strain>
    </source>
</reference>
<protein>
    <submittedName>
        <fullName evidence="2">Expressed protein</fullName>
    </submittedName>
</protein>
<evidence type="ECO:0000313" key="3">
    <source>
        <dbReference type="Proteomes" id="UP000007241"/>
    </source>
</evidence>
<feature type="compositionally biased region" description="Basic residues" evidence="1">
    <location>
        <begin position="253"/>
        <end position="263"/>
    </location>
</feature>